<protein>
    <recommendedName>
        <fullName evidence="3">Regulatory protein, RpfE type</fullName>
    </recommendedName>
</protein>
<evidence type="ECO:0000313" key="2">
    <source>
        <dbReference type="Proteomes" id="UP001352263"/>
    </source>
</evidence>
<evidence type="ECO:0000313" key="1">
    <source>
        <dbReference type="EMBL" id="MEC4722370.1"/>
    </source>
</evidence>
<comment type="caution">
    <text evidence="1">The sequence shown here is derived from an EMBL/GenBank/DDBJ whole genome shotgun (WGS) entry which is preliminary data.</text>
</comment>
<sequence length="358" mass="39954">MSHLDILIPFALPPAELAADLFREIDAPALAMLLARSKSEPAAVRHERFDEYSRALPHEVWLAHRFGLLDRLERGGSPPVGAQMLRAAGIKDEAAGTGTWFVMHPVHIHIARDHLVLTDPRRLMLTETESRHLFEIAKPLFDEDGRDLRFCNAGTWLLRSDDWAELKTSSPDAAGGHNIDLWMPRGPGERDWRKVQNEVQMHWFQHPLNDEREARGLNPINSLWLWGGSDAAPSNGASPYGAVFNLGGWMSAIAESAPRHLKAASAADLAAGHGNEPALLVLEDLVEPVLSNDWAAWITVFKRLENDWFAPLQECLKSGKMEALSLILTNDARLFRSTASRSSLRKFWIKPNLALLST</sequence>
<dbReference type="PIRSF" id="PIRSF015283">
    <property type="entry name" value="Regulatory_RpfE"/>
    <property type="match status" value="1"/>
</dbReference>
<keyword evidence="2" id="KW-1185">Reference proteome</keyword>
<name>A0ABU6JFR4_9BURK</name>
<proteinExistence type="predicted"/>
<organism evidence="1 2">
    <name type="scientific">Noviherbaspirillum album</name>
    <dbReference type="NCBI Taxonomy" id="3080276"/>
    <lineage>
        <taxon>Bacteria</taxon>
        <taxon>Pseudomonadati</taxon>
        <taxon>Pseudomonadota</taxon>
        <taxon>Betaproteobacteria</taxon>
        <taxon>Burkholderiales</taxon>
        <taxon>Oxalobacteraceae</taxon>
        <taxon>Noviherbaspirillum</taxon>
    </lineage>
</organism>
<accession>A0ABU6JFR4</accession>
<dbReference type="EMBL" id="JAWIIV010000029">
    <property type="protein sequence ID" value="MEC4722370.1"/>
    <property type="molecule type" value="Genomic_DNA"/>
</dbReference>
<reference evidence="1 2" key="1">
    <citation type="submission" date="2023-10" db="EMBL/GenBank/DDBJ databases">
        <title>Noviherbaspirillum sp. CPCC 100848 genome assembly.</title>
        <authorList>
            <person name="Li X.Y."/>
            <person name="Fang X.M."/>
        </authorList>
    </citation>
    <scope>NUCLEOTIDE SEQUENCE [LARGE SCALE GENOMIC DNA]</scope>
    <source>
        <strain evidence="1 2">CPCC 100848</strain>
    </source>
</reference>
<gene>
    <name evidence="1" type="ORF">RY831_24720</name>
</gene>
<dbReference type="Proteomes" id="UP001352263">
    <property type="component" value="Unassembled WGS sequence"/>
</dbReference>
<dbReference type="InterPro" id="IPR016631">
    <property type="entry name" value="Regulatory_RpfE"/>
</dbReference>
<evidence type="ECO:0008006" key="3">
    <source>
        <dbReference type="Google" id="ProtNLM"/>
    </source>
</evidence>